<proteinExistence type="predicted"/>
<dbReference type="RefSeq" id="WP_343971849.1">
    <property type="nucleotide sequence ID" value="NZ_BAAAJG010000003.1"/>
</dbReference>
<feature type="region of interest" description="Disordered" evidence="1">
    <location>
        <begin position="1"/>
        <end position="58"/>
    </location>
</feature>
<feature type="compositionally biased region" description="Basic residues" evidence="1">
    <location>
        <begin position="48"/>
        <end position="58"/>
    </location>
</feature>
<dbReference type="EMBL" id="JBHUCP010000001">
    <property type="protein sequence ID" value="MFD1527921.1"/>
    <property type="molecule type" value="Genomic_DNA"/>
</dbReference>
<reference evidence="3" key="1">
    <citation type="journal article" date="2019" name="Int. J. Syst. Evol. Microbiol.">
        <title>The Global Catalogue of Microorganisms (GCM) 10K type strain sequencing project: providing services to taxonomists for standard genome sequencing and annotation.</title>
        <authorList>
            <consortium name="The Broad Institute Genomics Platform"/>
            <consortium name="The Broad Institute Genome Sequencing Center for Infectious Disease"/>
            <person name="Wu L."/>
            <person name="Ma J."/>
        </authorList>
    </citation>
    <scope>NUCLEOTIDE SEQUENCE [LARGE SCALE GENOMIC DNA]</scope>
    <source>
        <strain evidence="3">JCM 12165</strain>
    </source>
</reference>
<comment type="caution">
    <text evidence="2">The sequence shown here is derived from an EMBL/GenBank/DDBJ whole genome shotgun (WGS) entry which is preliminary data.</text>
</comment>
<feature type="compositionally biased region" description="Low complexity" evidence="1">
    <location>
        <begin position="1"/>
        <end position="17"/>
    </location>
</feature>
<name>A0ABW4FDY7_9PSEU</name>
<evidence type="ECO:0000256" key="1">
    <source>
        <dbReference type="SAM" id="MobiDB-lite"/>
    </source>
</evidence>
<evidence type="ECO:0000313" key="2">
    <source>
        <dbReference type="EMBL" id="MFD1527921.1"/>
    </source>
</evidence>
<sequence>MAGESAAPAEAAENETALPLNRAERRAKARKAVPSHVGPRQEQERQVRGARARTKRAR</sequence>
<protein>
    <submittedName>
        <fullName evidence="2">Uncharacterized protein</fullName>
    </submittedName>
</protein>
<evidence type="ECO:0000313" key="3">
    <source>
        <dbReference type="Proteomes" id="UP001597145"/>
    </source>
</evidence>
<accession>A0ABW4FDY7</accession>
<dbReference type="Proteomes" id="UP001597145">
    <property type="component" value="Unassembled WGS sequence"/>
</dbReference>
<organism evidence="2 3">
    <name type="scientific">Pseudonocardia aurantiaca</name>
    <dbReference type="NCBI Taxonomy" id="75290"/>
    <lineage>
        <taxon>Bacteria</taxon>
        <taxon>Bacillati</taxon>
        <taxon>Actinomycetota</taxon>
        <taxon>Actinomycetes</taxon>
        <taxon>Pseudonocardiales</taxon>
        <taxon>Pseudonocardiaceae</taxon>
        <taxon>Pseudonocardia</taxon>
    </lineage>
</organism>
<gene>
    <name evidence="2" type="ORF">ACFSCY_00525</name>
</gene>
<keyword evidence="3" id="KW-1185">Reference proteome</keyword>